<comment type="caution">
    <text evidence="1">The sequence shown here is derived from an EMBL/GenBank/DDBJ whole genome shotgun (WGS) entry which is preliminary data.</text>
</comment>
<reference evidence="1" key="1">
    <citation type="submission" date="2020-11" db="EMBL/GenBank/DDBJ databases">
        <authorList>
            <person name="Whitehead M."/>
        </authorList>
    </citation>
    <scope>NUCLEOTIDE SEQUENCE</scope>
    <source>
        <strain evidence="1">EGII</strain>
    </source>
</reference>
<protein>
    <submittedName>
        <fullName evidence="1">(Mediterranean fruit fly) hypothetical protein</fullName>
    </submittedName>
</protein>
<accession>A0A811UD50</accession>
<gene>
    <name evidence="1" type="ORF">CCAP1982_LOCUS5188</name>
</gene>
<name>A0A811UD50_CERCA</name>
<dbReference type="Proteomes" id="UP000606786">
    <property type="component" value="Unassembled WGS sequence"/>
</dbReference>
<evidence type="ECO:0000313" key="1">
    <source>
        <dbReference type="EMBL" id="CAD6996520.1"/>
    </source>
</evidence>
<sequence>MTFSSIKDNIFVCCLLHTTVKLRDFITKFVFITKKALKRKKKKKTFLAIYSHFHSHTLETKMLKENFFTTAWFKMRIPNFLKPGNMETKEDQNLSEILFE</sequence>
<keyword evidence="2" id="KW-1185">Reference proteome</keyword>
<evidence type="ECO:0000313" key="2">
    <source>
        <dbReference type="Proteomes" id="UP000606786"/>
    </source>
</evidence>
<organism evidence="1 2">
    <name type="scientific">Ceratitis capitata</name>
    <name type="common">Mediterranean fruit fly</name>
    <name type="synonym">Tephritis capitata</name>
    <dbReference type="NCBI Taxonomy" id="7213"/>
    <lineage>
        <taxon>Eukaryota</taxon>
        <taxon>Metazoa</taxon>
        <taxon>Ecdysozoa</taxon>
        <taxon>Arthropoda</taxon>
        <taxon>Hexapoda</taxon>
        <taxon>Insecta</taxon>
        <taxon>Pterygota</taxon>
        <taxon>Neoptera</taxon>
        <taxon>Endopterygota</taxon>
        <taxon>Diptera</taxon>
        <taxon>Brachycera</taxon>
        <taxon>Muscomorpha</taxon>
        <taxon>Tephritoidea</taxon>
        <taxon>Tephritidae</taxon>
        <taxon>Ceratitis</taxon>
        <taxon>Ceratitis</taxon>
    </lineage>
</organism>
<dbReference type="AlphaFoldDB" id="A0A811UD50"/>
<proteinExistence type="predicted"/>
<dbReference type="EMBL" id="CAJHJT010000001">
    <property type="protein sequence ID" value="CAD6996520.1"/>
    <property type="molecule type" value="Genomic_DNA"/>
</dbReference>